<reference evidence="2" key="1">
    <citation type="submission" date="2024-03" db="EMBL/GenBank/DDBJ databases">
        <authorList>
            <person name="Plomp N."/>
            <person name="Harmsen H.J."/>
        </authorList>
    </citation>
    <scope>NUCLEOTIDE SEQUENCE</scope>
    <source>
        <strain evidence="2">HTF-128</strain>
    </source>
</reference>
<dbReference type="PANTHER" id="PTHR30461:SF23">
    <property type="entry name" value="DNA RECOMBINASE-RELATED"/>
    <property type="match status" value="1"/>
</dbReference>
<name>A0AB35Y641_9FIRM</name>
<dbReference type="CDD" id="cd03768">
    <property type="entry name" value="SR_ResInv"/>
    <property type="match status" value="1"/>
</dbReference>
<dbReference type="RefSeq" id="WP_339394578.1">
    <property type="nucleotide sequence ID" value="NZ_JBBFGL010000001.1"/>
</dbReference>
<dbReference type="PANTHER" id="PTHR30461">
    <property type="entry name" value="DNA-INVERTASE FROM LAMBDOID PROPHAGE"/>
    <property type="match status" value="1"/>
</dbReference>
<dbReference type="InterPro" id="IPR006119">
    <property type="entry name" value="Resolv_N"/>
</dbReference>
<proteinExistence type="predicted"/>
<sequence length="247" mass="28026">MMMVYGYCRISTKQQSIERQVRNILAEYPKAKLYKEAFTGTKLDRPEFKKLLDSAKKARNKGEDVTIVFDSVSRMSRNADDGYKQYQELYNMGIELVFLKEPYINTATYRSSVKQQEDAAQAAAQANKCSDEDTAAFVGGLMTLLNNYINSLTRKQIKQAFEQSQKEVDDLHERTREGIQTARLAGKQIGQREGAKLTVKKAAPAKAAILKHCADFGGTLSDKECMQLAGVSRNTYFKYKRELKEQQ</sequence>
<dbReference type="Proteomes" id="UP001373196">
    <property type="component" value="Unassembled WGS sequence"/>
</dbReference>
<accession>A0AB35Y641</accession>
<dbReference type="PROSITE" id="PS51736">
    <property type="entry name" value="RECOMBINASES_3"/>
    <property type="match status" value="1"/>
</dbReference>
<organism evidence="2 3">
    <name type="scientific">Faecalibacterium wellingii</name>
    <dbReference type="NCBI Taxonomy" id="2929491"/>
    <lineage>
        <taxon>Bacteria</taxon>
        <taxon>Bacillati</taxon>
        <taxon>Bacillota</taxon>
        <taxon>Clostridia</taxon>
        <taxon>Eubacteriales</taxon>
        <taxon>Oscillospiraceae</taxon>
        <taxon>Faecalibacterium</taxon>
    </lineage>
</organism>
<dbReference type="Gene3D" id="3.40.50.1390">
    <property type="entry name" value="Resolvase, N-terminal catalytic domain"/>
    <property type="match status" value="1"/>
</dbReference>
<evidence type="ECO:0000259" key="1">
    <source>
        <dbReference type="PROSITE" id="PS51736"/>
    </source>
</evidence>
<dbReference type="SMART" id="SM00857">
    <property type="entry name" value="Resolvase"/>
    <property type="match status" value="1"/>
</dbReference>
<dbReference type="InterPro" id="IPR050639">
    <property type="entry name" value="SSR_resolvase"/>
</dbReference>
<gene>
    <name evidence="2" type="ORF">WF834_01210</name>
</gene>
<dbReference type="Pfam" id="PF00239">
    <property type="entry name" value="Resolvase"/>
    <property type="match status" value="1"/>
</dbReference>
<protein>
    <submittedName>
        <fullName evidence="2">Recombinase family protein</fullName>
    </submittedName>
</protein>
<dbReference type="GO" id="GO:0003677">
    <property type="term" value="F:DNA binding"/>
    <property type="evidence" value="ECO:0007669"/>
    <property type="project" value="InterPro"/>
</dbReference>
<dbReference type="InterPro" id="IPR036162">
    <property type="entry name" value="Resolvase-like_N_sf"/>
</dbReference>
<evidence type="ECO:0000313" key="3">
    <source>
        <dbReference type="Proteomes" id="UP001373196"/>
    </source>
</evidence>
<comment type="caution">
    <text evidence="2">The sequence shown here is derived from an EMBL/GenBank/DDBJ whole genome shotgun (WGS) entry which is preliminary data.</text>
</comment>
<feature type="domain" description="Resolvase/invertase-type recombinase catalytic" evidence="1">
    <location>
        <begin position="3"/>
        <end position="186"/>
    </location>
</feature>
<dbReference type="AlphaFoldDB" id="A0AB35Y641"/>
<dbReference type="SUPFAM" id="SSF53041">
    <property type="entry name" value="Resolvase-like"/>
    <property type="match status" value="1"/>
</dbReference>
<evidence type="ECO:0000313" key="2">
    <source>
        <dbReference type="EMBL" id="MEJ5194804.1"/>
    </source>
</evidence>
<dbReference type="EMBL" id="JBBFGL010000001">
    <property type="protein sequence ID" value="MEJ5194804.1"/>
    <property type="molecule type" value="Genomic_DNA"/>
</dbReference>
<dbReference type="GO" id="GO:0000150">
    <property type="term" value="F:DNA strand exchange activity"/>
    <property type="evidence" value="ECO:0007669"/>
    <property type="project" value="InterPro"/>
</dbReference>